<dbReference type="SUPFAM" id="SSF55785">
    <property type="entry name" value="PYP-like sensor domain (PAS domain)"/>
    <property type="match status" value="3"/>
</dbReference>
<dbReference type="InterPro" id="IPR001610">
    <property type="entry name" value="PAC"/>
</dbReference>
<proteinExistence type="predicted"/>
<dbReference type="Gene3D" id="3.30.450.20">
    <property type="entry name" value="PAS domain"/>
    <property type="match status" value="3"/>
</dbReference>
<evidence type="ECO:0000256" key="1">
    <source>
        <dbReference type="ARBA" id="ARBA00000085"/>
    </source>
</evidence>
<dbReference type="InterPro" id="IPR013655">
    <property type="entry name" value="PAS_fold_3"/>
</dbReference>
<comment type="catalytic activity">
    <reaction evidence="1">
        <text>ATP + protein L-histidine = ADP + protein N-phospho-L-histidine.</text>
        <dbReference type="EC" id="2.7.13.3"/>
    </reaction>
</comment>
<dbReference type="SMART" id="SM00091">
    <property type="entry name" value="PAS"/>
    <property type="match status" value="3"/>
</dbReference>
<name>B8GJH3_METPE</name>
<sequence length="605" mass="69483">MRRGKEQGQSEFDEIRTILNLNPRGLSIQEIAEIMGANRNSVAKYLEILQIQGSVDLRKMGNSKIYLTASRYPVRTLQRLCTDGLLILNHELMIVSCNNRLSDYLESVSGAITGTTLNDLLYPLKACDKILTLATAAVRGKEGAISIVPRWGPLTHELQLHLLPIVFSSGRPGAAVILKGLCEEKGGMGLGGSGSDFERMLLDQMEEVYCRLSLDLSIIEVNLAFCRMSGHCHDELIGFRFRLMVPEEDWARTSGRLLTLTPQSPMILLEHRVLTGDGHIRWVRWTYRGLFSWVGSLTEYLCTGLDITDQKNTEDRLEHLHTHFEEVIQKRTDELREINRQLFQEVSHREAAEQQLRLTKYGVDNAAEMILWTDQYGIVTLINRRGKEVLGLDIGESLMTYIERNYPERTQWQELWELLVEDGPFKIERMILRVDSTWFPVEMMINHLLFGGREYSCFFVRDISERKGYETALQGAEEKYHLLIENARDVIFRISIQPEFNIDYLSPSIELLTGFSQDQFYANPVLVTQVLNEQNYRAFLSYLDDPRIFEGPTTVRFRRKDKSWGWLEVSVVFIRDDQGCITALEGIGRDISNRKNGEDEIRLGA</sequence>
<dbReference type="InterPro" id="IPR035965">
    <property type="entry name" value="PAS-like_dom_sf"/>
</dbReference>
<dbReference type="KEGG" id="mpl:Mpal_1706"/>
<protein>
    <recommendedName>
        <fullName evidence="2">histidine kinase</fullName>
        <ecNumber evidence="2">2.7.13.3</ecNumber>
    </recommendedName>
</protein>
<dbReference type="GO" id="GO:0004673">
    <property type="term" value="F:protein histidine kinase activity"/>
    <property type="evidence" value="ECO:0007669"/>
    <property type="project" value="UniProtKB-EC"/>
</dbReference>
<feature type="domain" description="PAC" evidence="7">
    <location>
        <begin position="267"/>
        <end position="319"/>
    </location>
</feature>
<dbReference type="InterPro" id="IPR052162">
    <property type="entry name" value="Sensor_kinase/Photoreceptor"/>
</dbReference>
<dbReference type="InterPro" id="IPR013767">
    <property type="entry name" value="PAS_fold"/>
</dbReference>
<dbReference type="eggNOG" id="arCOG06192">
    <property type="taxonomic scope" value="Archaea"/>
</dbReference>
<dbReference type="Gene3D" id="1.10.10.60">
    <property type="entry name" value="Homeodomain-like"/>
    <property type="match status" value="1"/>
</dbReference>
<dbReference type="Pfam" id="PF08447">
    <property type="entry name" value="PAS_3"/>
    <property type="match status" value="1"/>
</dbReference>
<dbReference type="AlphaFoldDB" id="B8GJH3"/>
<evidence type="ECO:0000256" key="4">
    <source>
        <dbReference type="ARBA" id="ARBA00022679"/>
    </source>
</evidence>
<dbReference type="HOGENOM" id="CLU_451022_0_0_2"/>
<dbReference type="SMART" id="SM00086">
    <property type="entry name" value="PAC"/>
    <property type="match status" value="3"/>
</dbReference>
<keyword evidence="3" id="KW-0597">Phosphoprotein</keyword>
<evidence type="ECO:0000256" key="5">
    <source>
        <dbReference type="ARBA" id="ARBA00022777"/>
    </source>
</evidence>
<accession>B8GJH3</accession>
<organism evidence="8 9">
    <name type="scientific">Methanosphaerula palustris (strain ATCC BAA-1556 / DSM 19958 / E1-9c)</name>
    <dbReference type="NCBI Taxonomy" id="521011"/>
    <lineage>
        <taxon>Archaea</taxon>
        <taxon>Methanobacteriati</taxon>
        <taxon>Methanobacteriota</taxon>
        <taxon>Stenosarchaea group</taxon>
        <taxon>Methanomicrobia</taxon>
        <taxon>Methanomicrobiales</taxon>
        <taxon>Methanoregulaceae</taxon>
        <taxon>Methanosphaerula</taxon>
    </lineage>
</organism>
<evidence type="ECO:0000313" key="9">
    <source>
        <dbReference type="Proteomes" id="UP000002457"/>
    </source>
</evidence>
<dbReference type="Pfam" id="PF00989">
    <property type="entry name" value="PAS"/>
    <property type="match status" value="1"/>
</dbReference>
<dbReference type="InterPro" id="IPR000700">
    <property type="entry name" value="PAS-assoc_C"/>
</dbReference>
<evidence type="ECO:0000313" key="8">
    <source>
        <dbReference type="EMBL" id="ACL17014.1"/>
    </source>
</evidence>
<keyword evidence="4" id="KW-0808">Transferase</keyword>
<feature type="domain" description="PAC" evidence="7">
    <location>
        <begin position="551"/>
        <end position="603"/>
    </location>
</feature>
<dbReference type="STRING" id="521011.Mpal_1706"/>
<gene>
    <name evidence="8" type="ordered locus">Mpal_1706</name>
</gene>
<dbReference type="EMBL" id="CP001338">
    <property type="protein sequence ID" value="ACL17014.1"/>
    <property type="molecule type" value="Genomic_DNA"/>
</dbReference>
<feature type="domain" description="PAS" evidence="6">
    <location>
        <begin position="476"/>
        <end position="544"/>
    </location>
</feature>
<evidence type="ECO:0000256" key="3">
    <source>
        <dbReference type="ARBA" id="ARBA00022553"/>
    </source>
</evidence>
<evidence type="ECO:0000259" key="6">
    <source>
        <dbReference type="PROSITE" id="PS50112"/>
    </source>
</evidence>
<dbReference type="PANTHER" id="PTHR43304:SF1">
    <property type="entry name" value="PAC DOMAIN-CONTAINING PROTEIN"/>
    <property type="match status" value="1"/>
</dbReference>
<dbReference type="PANTHER" id="PTHR43304">
    <property type="entry name" value="PHYTOCHROME-LIKE PROTEIN CPH1"/>
    <property type="match status" value="1"/>
</dbReference>
<dbReference type="CDD" id="cd00130">
    <property type="entry name" value="PAS"/>
    <property type="match status" value="2"/>
</dbReference>
<reference evidence="8 9" key="1">
    <citation type="journal article" date="2015" name="Genome Announc.">
        <title>Complete Genome Sequence of Methanosphaerula palustris E1-9CT, a Hydrogenotrophic Methanogen Isolated from a Minerotrophic Fen Peatland.</title>
        <authorList>
            <person name="Cadillo-Quiroz H."/>
            <person name="Browne P."/>
            <person name="Kyrpides N."/>
            <person name="Woyke T."/>
            <person name="Goodwin L."/>
            <person name="Detter C."/>
            <person name="Yavitt J.B."/>
            <person name="Zinder S.H."/>
        </authorList>
    </citation>
    <scope>NUCLEOTIDE SEQUENCE [LARGE SCALE GENOMIC DNA]</scope>
    <source>
        <strain evidence="9">ATCC BAA-1556 / DSM 19958 / E1-9c</strain>
    </source>
</reference>
<dbReference type="eggNOG" id="arCOG03931">
    <property type="taxonomic scope" value="Archaea"/>
</dbReference>
<dbReference type="InterPro" id="IPR013656">
    <property type="entry name" value="PAS_4"/>
</dbReference>
<dbReference type="OrthoDB" id="116341at2157"/>
<evidence type="ECO:0000256" key="2">
    <source>
        <dbReference type="ARBA" id="ARBA00012438"/>
    </source>
</evidence>
<dbReference type="GO" id="GO:0006355">
    <property type="term" value="P:regulation of DNA-templated transcription"/>
    <property type="evidence" value="ECO:0007669"/>
    <property type="project" value="InterPro"/>
</dbReference>
<dbReference type="EC" id="2.7.13.3" evidence="2"/>
<dbReference type="Pfam" id="PF08448">
    <property type="entry name" value="PAS_4"/>
    <property type="match status" value="1"/>
</dbReference>
<keyword evidence="9" id="KW-1185">Reference proteome</keyword>
<dbReference type="PROSITE" id="PS50113">
    <property type="entry name" value="PAC"/>
    <property type="match status" value="2"/>
</dbReference>
<dbReference type="PROSITE" id="PS50112">
    <property type="entry name" value="PAS"/>
    <property type="match status" value="1"/>
</dbReference>
<evidence type="ECO:0000259" key="7">
    <source>
        <dbReference type="PROSITE" id="PS50113"/>
    </source>
</evidence>
<dbReference type="InterPro" id="IPR000014">
    <property type="entry name" value="PAS"/>
</dbReference>
<keyword evidence="5" id="KW-0418">Kinase</keyword>
<dbReference type="Proteomes" id="UP000002457">
    <property type="component" value="Chromosome"/>
</dbReference>
<dbReference type="NCBIfam" id="TIGR00229">
    <property type="entry name" value="sensory_box"/>
    <property type="match status" value="3"/>
</dbReference>